<organism evidence="7 9">
    <name type="scientific">Mycolicibacterium novocastrense</name>
    <name type="common">Mycobacterium novocastrense</name>
    <dbReference type="NCBI Taxonomy" id="59813"/>
    <lineage>
        <taxon>Bacteria</taxon>
        <taxon>Bacillati</taxon>
        <taxon>Actinomycetota</taxon>
        <taxon>Actinomycetes</taxon>
        <taxon>Mycobacteriales</taxon>
        <taxon>Mycobacteriaceae</taxon>
        <taxon>Mycolicibacterium</taxon>
    </lineage>
</organism>
<sequence>MLGQPIAGATRQDRRKARTRAAILDAAERLFLSRGYQPATLDQIADAADVAVRSIYGHFGDKAGVYTALVDKALELDRQYCDAGWNSGTNPVERLLGLADGYLRFYRDHPGLFRIFRFPPSDATGTDGLDHAANRVAERIKTEIERMSGALRSAVEAGVARPVPIEATATFLWAAWDGVIACHLLPGHMGLSDADFDAVLAQAREVLAIGVLDRPIEGDH</sequence>
<dbReference type="PANTHER" id="PTHR30055">
    <property type="entry name" value="HTH-TYPE TRANSCRIPTIONAL REGULATOR RUTR"/>
    <property type="match status" value="1"/>
</dbReference>
<dbReference type="Pfam" id="PF00440">
    <property type="entry name" value="TetR_N"/>
    <property type="match status" value="1"/>
</dbReference>
<evidence type="ECO:0000256" key="2">
    <source>
        <dbReference type="ARBA" id="ARBA00023125"/>
    </source>
</evidence>
<dbReference type="SUPFAM" id="SSF48498">
    <property type="entry name" value="Tetracyclin repressor-like, C-terminal domain"/>
    <property type="match status" value="1"/>
</dbReference>
<keyword evidence="3" id="KW-0804">Transcription</keyword>
<dbReference type="PROSITE" id="PS50977">
    <property type="entry name" value="HTH_TETR_2"/>
    <property type="match status" value="1"/>
</dbReference>
<comment type="caution">
    <text evidence="7">The sequence shown here is derived from an EMBL/GenBank/DDBJ whole genome shotgun (WGS) entry which is preliminary data.</text>
</comment>
<name>A0AAW5SJQ3_MYCNV</name>
<dbReference type="InterPro" id="IPR050109">
    <property type="entry name" value="HTH-type_TetR-like_transc_reg"/>
</dbReference>
<dbReference type="PROSITE" id="PS01081">
    <property type="entry name" value="HTH_TETR_1"/>
    <property type="match status" value="1"/>
</dbReference>
<keyword evidence="2 4" id="KW-0238">DNA-binding</keyword>
<feature type="DNA-binding region" description="H-T-H motif" evidence="4">
    <location>
        <begin position="40"/>
        <end position="59"/>
    </location>
</feature>
<reference evidence="6 8" key="1">
    <citation type="journal article" date="2016" name="Genome Announc.">
        <title>Draft Genome Sequences of Five Rapidly Growing Mycobacterium Species, M. thermoresistibile, M. fortuitum subsp. acetamidolyticum, M. canariasense, M. brisbanense, and M. novocastrense.</title>
        <authorList>
            <person name="Katahira K."/>
            <person name="Ogura Y."/>
            <person name="Gotoh Y."/>
            <person name="Hayashi T."/>
        </authorList>
    </citation>
    <scope>NUCLEOTIDE SEQUENCE [LARGE SCALE GENOMIC DNA]</scope>
    <source>
        <strain evidence="6 8">JCM18114</strain>
    </source>
</reference>
<evidence type="ECO:0000256" key="3">
    <source>
        <dbReference type="ARBA" id="ARBA00023163"/>
    </source>
</evidence>
<dbReference type="Proteomes" id="UP001207528">
    <property type="component" value="Unassembled WGS sequence"/>
</dbReference>
<evidence type="ECO:0000313" key="8">
    <source>
        <dbReference type="Proteomes" id="UP000069773"/>
    </source>
</evidence>
<dbReference type="GO" id="GO:0003700">
    <property type="term" value="F:DNA-binding transcription factor activity"/>
    <property type="evidence" value="ECO:0007669"/>
    <property type="project" value="TreeGrafter"/>
</dbReference>
<evidence type="ECO:0000313" key="7">
    <source>
        <dbReference type="EMBL" id="MCV7024308.1"/>
    </source>
</evidence>
<dbReference type="InterPro" id="IPR023772">
    <property type="entry name" value="DNA-bd_HTH_TetR-type_CS"/>
</dbReference>
<dbReference type="PANTHER" id="PTHR30055:SF209">
    <property type="entry name" value="POSSIBLE TRANSCRIPTIONAL REGULATORY PROTEIN (PROBABLY TETR-FAMILY)"/>
    <property type="match status" value="1"/>
</dbReference>
<dbReference type="InterPro" id="IPR001647">
    <property type="entry name" value="HTH_TetR"/>
</dbReference>
<dbReference type="SUPFAM" id="SSF46689">
    <property type="entry name" value="Homeodomain-like"/>
    <property type="match status" value="1"/>
</dbReference>
<accession>A0AAW5SJQ3</accession>
<dbReference type="GO" id="GO:0000976">
    <property type="term" value="F:transcription cis-regulatory region binding"/>
    <property type="evidence" value="ECO:0007669"/>
    <property type="project" value="TreeGrafter"/>
</dbReference>
<evidence type="ECO:0000313" key="9">
    <source>
        <dbReference type="Proteomes" id="UP001207528"/>
    </source>
</evidence>
<protein>
    <submittedName>
        <fullName evidence="6">TetR family transcriptional regulator</fullName>
    </submittedName>
    <submittedName>
        <fullName evidence="7">TetR/AcrR family transcriptional regulator</fullName>
    </submittedName>
</protein>
<evidence type="ECO:0000256" key="1">
    <source>
        <dbReference type="ARBA" id="ARBA00023015"/>
    </source>
</evidence>
<evidence type="ECO:0000259" key="5">
    <source>
        <dbReference type="PROSITE" id="PS50977"/>
    </source>
</evidence>
<reference evidence="7" key="2">
    <citation type="submission" date="2020-07" db="EMBL/GenBank/DDBJ databases">
        <authorList>
            <person name="Pettersson B.M.F."/>
            <person name="Behra P.R.K."/>
            <person name="Ramesh M."/>
            <person name="Das S."/>
            <person name="Dasgupta S."/>
            <person name="Kirsebom L.A."/>
        </authorList>
    </citation>
    <scope>NUCLEOTIDE SEQUENCE</scope>
    <source>
        <strain evidence="7">DSM 44203</strain>
    </source>
</reference>
<dbReference type="RefSeq" id="WP_067386337.1">
    <property type="nucleotide sequence ID" value="NZ_BCTA01000001.1"/>
</dbReference>
<keyword evidence="8" id="KW-1185">Reference proteome</keyword>
<dbReference type="InterPro" id="IPR036271">
    <property type="entry name" value="Tet_transcr_reg_TetR-rel_C_sf"/>
</dbReference>
<evidence type="ECO:0000313" key="6">
    <source>
        <dbReference type="EMBL" id="GAT06877.1"/>
    </source>
</evidence>
<gene>
    <name evidence="7" type="ORF">H7I77_13265</name>
    <name evidence="6" type="ORF">RMCN_0010</name>
</gene>
<proteinExistence type="predicted"/>
<dbReference type="InterPro" id="IPR025996">
    <property type="entry name" value="MT1864/Rv1816-like_C"/>
</dbReference>
<evidence type="ECO:0000256" key="4">
    <source>
        <dbReference type="PROSITE-ProRule" id="PRU00335"/>
    </source>
</evidence>
<dbReference type="AlphaFoldDB" id="A0AAW5SJQ3"/>
<dbReference type="Proteomes" id="UP000069773">
    <property type="component" value="Unassembled WGS sequence"/>
</dbReference>
<dbReference type="EMBL" id="BCTA01000001">
    <property type="protein sequence ID" value="GAT06877.1"/>
    <property type="molecule type" value="Genomic_DNA"/>
</dbReference>
<reference evidence="7" key="3">
    <citation type="journal article" date="2022" name="BMC Genomics">
        <title>Comparative genome analysis of mycobacteria focusing on tRNA and non-coding RNA.</title>
        <authorList>
            <person name="Behra P.R.K."/>
            <person name="Pettersson B.M.F."/>
            <person name="Ramesh M."/>
            <person name="Das S."/>
            <person name="Dasgupta S."/>
            <person name="Kirsebom L.A."/>
        </authorList>
    </citation>
    <scope>NUCLEOTIDE SEQUENCE</scope>
    <source>
        <strain evidence="7">DSM 44203</strain>
    </source>
</reference>
<dbReference type="EMBL" id="JACKTI010000036">
    <property type="protein sequence ID" value="MCV7024308.1"/>
    <property type="molecule type" value="Genomic_DNA"/>
</dbReference>
<feature type="domain" description="HTH tetR-type" evidence="5">
    <location>
        <begin position="17"/>
        <end position="77"/>
    </location>
</feature>
<dbReference type="Gene3D" id="1.10.357.10">
    <property type="entry name" value="Tetracycline Repressor, domain 2"/>
    <property type="match status" value="1"/>
</dbReference>
<dbReference type="PRINTS" id="PR00455">
    <property type="entry name" value="HTHTETR"/>
</dbReference>
<dbReference type="InterPro" id="IPR009057">
    <property type="entry name" value="Homeodomain-like_sf"/>
</dbReference>
<dbReference type="Pfam" id="PF13305">
    <property type="entry name" value="TetR_C_33"/>
    <property type="match status" value="1"/>
</dbReference>
<keyword evidence="1" id="KW-0805">Transcription regulation</keyword>